<proteinExistence type="predicted"/>
<name>M1WJT2_PSEP2</name>
<keyword evidence="3" id="KW-1185">Reference proteome</keyword>
<accession>M1WJT2</accession>
<gene>
    <name evidence="2" type="ordered locus">BN4_11204</name>
</gene>
<reference evidence="3" key="2">
    <citation type="journal article" date="2013" name="Stand. Genomic Sci.">
        <title>Complete genome sequence of Desulfocapsa sulfexigens, a marine deltaproteobacterium specialized in disproportionating inorganic sulfur compounds.</title>
        <authorList>
            <person name="Finster K.W."/>
            <person name="Kjeldsen K.U."/>
            <person name="Kube M."/>
            <person name="Reinhardt R."/>
            <person name="Mussmann M."/>
            <person name="Amann R."/>
            <person name="Schreiber L."/>
        </authorList>
    </citation>
    <scope>NUCLEOTIDE SEQUENCE [LARGE SCALE GENOMIC DNA]</scope>
    <source>
        <strain evidence="3">DSM 10523 / SB164P1</strain>
    </source>
</reference>
<dbReference type="AlphaFoldDB" id="M1WJT2"/>
<dbReference type="Proteomes" id="UP000011724">
    <property type="component" value="Chromosome"/>
</dbReference>
<keyword evidence="1" id="KW-0812">Transmembrane</keyword>
<dbReference type="EMBL" id="FO203427">
    <property type="protein sequence ID" value="CCH48441.1"/>
    <property type="molecule type" value="Genomic_DNA"/>
</dbReference>
<evidence type="ECO:0000313" key="3">
    <source>
        <dbReference type="Proteomes" id="UP000011724"/>
    </source>
</evidence>
<dbReference type="HOGENOM" id="CLU_2000236_0_0_7"/>
<evidence type="ECO:0000256" key="1">
    <source>
        <dbReference type="SAM" id="Phobius"/>
    </source>
</evidence>
<dbReference type="BioCyc" id="DPIE1322246:BN4_RS06050-MONOMER"/>
<evidence type="ECO:0000313" key="2">
    <source>
        <dbReference type="EMBL" id="CCH48441.1"/>
    </source>
</evidence>
<sequence length="124" mass="13910">MPTSPDTGTAKSSSCREQTARRLLIYLERFPMSTEDRLELALEVLRSLPVDSTPDQALAALWPRLPQVAPDAFPPAYPCIKRGHMPSQYLGRPRTGFIGFAARWGWLLFIIMLLGLTLLLNNMP</sequence>
<dbReference type="eggNOG" id="ENOG5031VPI">
    <property type="taxonomic scope" value="Bacteria"/>
</dbReference>
<dbReference type="STRING" id="1322246.BN4_11204"/>
<keyword evidence="1" id="KW-1133">Transmembrane helix</keyword>
<feature type="transmembrane region" description="Helical" evidence="1">
    <location>
        <begin position="97"/>
        <end position="120"/>
    </location>
</feature>
<dbReference type="KEGG" id="dpi:BN4_11204"/>
<keyword evidence="1" id="KW-0472">Membrane</keyword>
<organism evidence="2 3">
    <name type="scientific">Pseudodesulfovibrio piezophilus (strain DSM 21447 / JCM 15486 / C1TLV30)</name>
    <name type="common">Desulfovibrio piezophilus</name>
    <dbReference type="NCBI Taxonomy" id="1322246"/>
    <lineage>
        <taxon>Bacteria</taxon>
        <taxon>Pseudomonadati</taxon>
        <taxon>Thermodesulfobacteriota</taxon>
        <taxon>Desulfovibrionia</taxon>
        <taxon>Desulfovibrionales</taxon>
        <taxon>Desulfovibrionaceae</taxon>
    </lineage>
</organism>
<reference evidence="2 3" key="1">
    <citation type="journal article" date="2013" name="PLoS ONE">
        <title>The first genomic and proteomic characterization of a deep-sea sulfate reducer: insights into the piezophilic lifestyle of Desulfovibrio piezophilus.</title>
        <authorList>
            <person name="Pradel N."/>
            <person name="Ji B."/>
            <person name="Gimenez G."/>
            <person name="Talla E."/>
            <person name="Lenoble P."/>
            <person name="Garel M."/>
            <person name="Tamburini C."/>
            <person name="Fourquet P."/>
            <person name="Lebrun R."/>
            <person name="Bertin P."/>
            <person name="Denis Y."/>
            <person name="Pophillat M."/>
            <person name="Barbe V."/>
            <person name="Ollivier B."/>
            <person name="Dolla A."/>
        </authorList>
    </citation>
    <scope>NUCLEOTIDE SEQUENCE [LARGE SCALE GENOMIC DNA]</scope>
    <source>
        <strain evidence="3">DSM 10523 / SB164P1</strain>
    </source>
</reference>
<dbReference type="PATRIC" id="fig|879567.3.peg.1245"/>
<protein>
    <submittedName>
        <fullName evidence="2">Uncharacterized protein</fullName>
    </submittedName>
</protein>
<dbReference type="OrthoDB" id="5465327at2"/>